<gene>
    <name evidence="6" type="primary">FANCA</name>
</gene>
<feature type="domain" description="Fanconi anaemia group A protein N-terminal" evidence="2">
    <location>
        <begin position="81"/>
        <end position="434"/>
    </location>
</feature>
<dbReference type="InterPro" id="IPR055277">
    <property type="entry name" value="Fanconi_A_C"/>
</dbReference>
<dbReference type="Pfam" id="PF15865">
    <property type="entry name" value="Fanconi_A_N"/>
    <property type="match status" value="1"/>
</dbReference>
<dbReference type="Proteomes" id="UP001652622">
    <property type="component" value="Unplaced"/>
</dbReference>
<evidence type="ECO:0000313" key="5">
    <source>
        <dbReference type="Proteomes" id="UP001652622"/>
    </source>
</evidence>
<feature type="domain" description="Fanconi anaemia group A protein arcN subdomain" evidence="4">
    <location>
        <begin position="557"/>
        <end position="798"/>
    </location>
</feature>
<reference evidence="6" key="1">
    <citation type="submission" date="2025-08" db="UniProtKB">
        <authorList>
            <consortium name="RefSeq"/>
        </authorList>
    </citation>
    <scope>IDENTIFICATION</scope>
    <source>
        <tissue evidence="6">Blood</tissue>
    </source>
</reference>
<name>A0A6P9CDW4_PANGU</name>
<evidence type="ECO:0000313" key="6">
    <source>
        <dbReference type="RefSeq" id="XP_034282543.1"/>
    </source>
</evidence>
<evidence type="ECO:0000259" key="3">
    <source>
        <dbReference type="Pfam" id="PF24781"/>
    </source>
</evidence>
<dbReference type="GeneID" id="117671037"/>
<dbReference type="Pfam" id="PF03511">
    <property type="entry name" value="FANCA_CTD"/>
    <property type="match status" value="1"/>
</dbReference>
<dbReference type="PRINTS" id="PR00826">
    <property type="entry name" value="FANCONIAGENE"/>
</dbReference>
<evidence type="ECO:0000259" key="4">
    <source>
        <dbReference type="Pfam" id="PF24783"/>
    </source>
</evidence>
<dbReference type="RefSeq" id="XP_034282543.1">
    <property type="nucleotide sequence ID" value="XM_034426652.2"/>
</dbReference>
<protein>
    <submittedName>
        <fullName evidence="6">Fanconi anemia group A protein isoform X3</fullName>
    </submittedName>
</protein>
<feature type="domain" description="Fanconi anaemia group A protein C-terminal" evidence="1">
    <location>
        <begin position="1137"/>
        <end position="1344"/>
    </location>
</feature>
<dbReference type="InterPro" id="IPR055386">
    <property type="entry name" value="FANCA_helical"/>
</dbReference>
<dbReference type="PANTHER" id="PTHR12047">
    <property type="entry name" value="FANCONI ANEMIA GROUP A PROTEIN"/>
    <property type="match status" value="1"/>
</dbReference>
<dbReference type="Pfam" id="PF24783">
    <property type="entry name" value="FANCA_arcN"/>
    <property type="match status" value="1"/>
</dbReference>
<evidence type="ECO:0000259" key="2">
    <source>
        <dbReference type="Pfam" id="PF15865"/>
    </source>
</evidence>
<keyword evidence="5" id="KW-1185">Reference proteome</keyword>
<proteinExistence type="predicted"/>
<dbReference type="InterPro" id="IPR031729">
    <property type="entry name" value="Fanconi_A_N"/>
</dbReference>
<dbReference type="InterPro" id="IPR003516">
    <property type="entry name" value="FANCA"/>
</dbReference>
<evidence type="ECO:0000259" key="1">
    <source>
        <dbReference type="Pfam" id="PF03511"/>
    </source>
</evidence>
<sequence>MSVPEQFVVTALKDEASVLGMPAGILSARMAANLIEKISMESDQTTLLSAEHRKKLFCLFQSLKELLTYNAFCHSVFAQEMWKMQRPPILEVAWHLHRENIVPLEELLEKNLEVPALVDWLSSSLCLLCHQMEEMDTEIGQNILTDLALVLLQNGFPKTPESEKKVEMKKVSEICCAVLERMLAWVLDTVATEKQGSASPTGKAVRCWLQVYSLVVFQGMAPPESLQPLFGHIFTRVLTYNPHLTVSDAIHLQREWSFARTSLLLATLYRKVFVAFQPEELTRRLQQVLETSEVNWHHVLSCVSTLLVCHSQADQLVKGLLGGLLRKAFANYDLESLITTFLIARQAALEGPALFPPYAEWFKLTFGNGSSLHGSSKKALIFFFKFLSQLVPFEAPQYLKVHLLHPPFVPSKYRSLLLEYITLAKTRLADLKVSLEDMGLYENLSSTKEASQPSCQALRDVEKATQIFRNTGKIPASVMEASIFRRSYYISRFLPALLVPRVLPETPDTRMTLIEALKRAEKISPNAYATYLEECEAAKRKPLREGSAEKEVGGPKEPLERLKAELEALRLLVTDADKHGAIPAQIAVISGKLMEVLGHVTDDDEAASLTLRVRLDLSAPEVGAADQGAVDLLLASFCQDVMAASFFLPPDRQGPWPSLFVKMICGHRPLLSSLLSRLCQLLYHQGPSLSDAHVLGLAAFVVHFNEAEPLLPPVDLCFPSVPQAALHTDLPLAGLWDYLLAPRSGDSALFCLRFCTAAISYFLCKFPSLSHEHLSSVLHPGFMKKLQYVLPRLCLEARETGYEGDSAAFPWKMLSCLPPCYQKAALGLWKQTRFQELLREEAFQLTLPEWLKMELQVLPDQDLLSANERQEFHSWSLHQHYLPRSVAAGGCGGDLTEMGALFTSAILDFLQRTEAEACSLQTNPKCSLTPARGNPDLYCRFQELVLELELERRRGMKEHFLFQVFRERLRALGTGAALGDRLLRQQELLSQTRILLSLPPSVLVATQKRGGEIVVACEGFFSFVNTELRNSCSRGCSLPYDITAHFFRGLLSTSLECSHPAREVTAVLSSCQTRCPILLCSAARWWPRLEFVLCSQWKRLFGAPLAQGLQSLKDLRSSLQSCLAWEAASLPFNTAWVSAACLHFTVQQQADPEEKGEVLRKLGPKTEQFLVYVLFFSVMDFISAKVAPQEGTDVHKDLEWSSRVLQRLVEEGLGWLAVFCPAGKGCELYETLRDAVSDQHLKMLPVAFYSLLFAFDVEKLIREQTFLPVALDMYAQLLQLFTERATMVGPSQEEQSLHICNLGDSLLLIQQARQLLLRAIPRCPPGSFSNLQEMLGLCGDLDPELKAALISTGGDLLEEGLLLF</sequence>
<organism evidence="5 6">
    <name type="scientific">Pantherophis guttatus</name>
    <name type="common">Corn snake</name>
    <name type="synonym">Elaphe guttata</name>
    <dbReference type="NCBI Taxonomy" id="94885"/>
    <lineage>
        <taxon>Eukaryota</taxon>
        <taxon>Metazoa</taxon>
        <taxon>Chordata</taxon>
        <taxon>Craniata</taxon>
        <taxon>Vertebrata</taxon>
        <taxon>Euteleostomi</taxon>
        <taxon>Lepidosauria</taxon>
        <taxon>Squamata</taxon>
        <taxon>Bifurcata</taxon>
        <taxon>Unidentata</taxon>
        <taxon>Episquamata</taxon>
        <taxon>Toxicofera</taxon>
        <taxon>Serpentes</taxon>
        <taxon>Colubroidea</taxon>
        <taxon>Colubridae</taxon>
        <taxon>Colubrinae</taxon>
        <taxon>Pantherophis</taxon>
    </lineage>
</organism>
<dbReference type="Pfam" id="PF24781">
    <property type="entry name" value="FANCA_helical"/>
    <property type="match status" value="1"/>
</dbReference>
<accession>A0A6P9CDW4</accession>
<dbReference type="InterPro" id="IPR055387">
    <property type="entry name" value="FANCA_arcN"/>
</dbReference>
<feature type="domain" description="Fanconi anaemia group A protein helical" evidence="3">
    <location>
        <begin position="455"/>
        <end position="535"/>
    </location>
</feature>
<dbReference type="OMA" id="AIPHCPA"/>
<dbReference type="PANTHER" id="PTHR12047:SF2">
    <property type="entry name" value="FANCONI ANEMIA GROUP A PROTEIN"/>
    <property type="match status" value="1"/>
</dbReference>